<evidence type="ECO:0000256" key="7">
    <source>
        <dbReference type="ARBA" id="ARBA00030836"/>
    </source>
</evidence>
<name>A0ABV8U4X3_9ACTN</name>
<reference evidence="11" key="1">
    <citation type="journal article" date="2019" name="Int. J. Syst. Evol. Microbiol.">
        <title>The Global Catalogue of Microorganisms (GCM) 10K type strain sequencing project: providing services to taxonomists for standard genome sequencing and annotation.</title>
        <authorList>
            <consortium name="The Broad Institute Genomics Platform"/>
            <consortium name="The Broad Institute Genome Sequencing Center for Infectious Disease"/>
            <person name="Wu L."/>
            <person name="Ma J."/>
        </authorList>
    </citation>
    <scope>NUCLEOTIDE SEQUENCE [LARGE SCALE GENOMIC DNA]</scope>
    <source>
        <strain evidence="11">IBRC-M 10908</strain>
    </source>
</reference>
<evidence type="ECO:0000313" key="11">
    <source>
        <dbReference type="Proteomes" id="UP001595823"/>
    </source>
</evidence>
<dbReference type="InterPro" id="IPR036440">
    <property type="entry name" value="Peptidase_C15-like_sf"/>
</dbReference>
<keyword evidence="4" id="KW-0645">Protease</keyword>
<dbReference type="PIRSF" id="PIRSF015592">
    <property type="entry name" value="Prld-crbxl_pptds"/>
    <property type="match status" value="1"/>
</dbReference>
<proteinExistence type="inferred from homology"/>
<protein>
    <recommendedName>
        <fullName evidence="2">Pyrrolidone-carboxylate peptidase</fullName>
    </recommendedName>
    <alternativeName>
        <fullName evidence="7">5-oxoprolyl-peptidase</fullName>
    </alternativeName>
    <alternativeName>
        <fullName evidence="8">Pyroglutamyl-peptidase I</fullName>
    </alternativeName>
</protein>
<dbReference type="InterPro" id="IPR000816">
    <property type="entry name" value="Peptidase_C15"/>
</dbReference>
<evidence type="ECO:0000256" key="8">
    <source>
        <dbReference type="ARBA" id="ARBA00031559"/>
    </source>
</evidence>
<gene>
    <name evidence="10" type="ORF">ACFPET_21965</name>
</gene>
<evidence type="ECO:0000256" key="9">
    <source>
        <dbReference type="SAM" id="MobiDB-lite"/>
    </source>
</evidence>
<sequence>MNSDRILLTGFEPFGSDDSNSAWDALAHVTELIPGLKPVLLPVTFADAQVRLFEEIRDRNPSVVIACGQATGRAALTIERVAVNFAQAPIPDNAGEQPGPSPIVEDGPAAYFTTLPIDDCVTAGRESGVPTAASTTAGTYVCNSLFYHLMHFVQGENVRKGRPANEISAGFIHIPASPRQALNGSVATMDSRLAGEGLAAIVRAASDGGRPTDSTDAGRDARRGQGTAGGSIS</sequence>
<keyword evidence="6" id="KW-0788">Thiol protease</keyword>
<evidence type="ECO:0000256" key="6">
    <source>
        <dbReference type="ARBA" id="ARBA00022807"/>
    </source>
</evidence>
<dbReference type="CDD" id="cd00501">
    <property type="entry name" value="Peptidase_C15"/>
    <property type="match status" value="1"/>
</dbReference>
<dbReference type="PANTHER" id="PTHR23402:SF1">
    <property type="entry name" value="PYROGLUTAMYL-PEPTIDASE I"/>
    <property type="match status" value="1"/>
</dbReference>
<comment type="caution">
    <text evidence="10">The sequence shown here is derived from an EMBL/GenBank/DDBJ whole genome shotgun (WGS) entry which is preliminary data.</text>
</comment>
<evidence type="ECO:0000256" key="3">
    <source>
        <dbReference type="ARBA" id="ARBA00022490"/>
    </source>
</evidence>
<dbReference type="SUPFAM" id="SSF53182">
    <property type="entry name" value="Pyrrolidone carboxyl peptidase (pyroglutamate aminopeptidase)"/>
    <property type="match status" value="1"/>
</dbReference>
<dbReference type="PRINTS" id="PR00706">
    <property type="entry name" value="PYROGLUPTASE"/>
</dbReference>
<evidence type="ECO:0000256" key="2">
    <source>
        <dbReference type="ARBA" id="ARBA00019191"/>
    </source>
</evidence>
<dbReference type="RefSeq" id="WP_380625276.1">
    <property type="nucleotide sequence ID" value="NZ_JBHSDK010000061.1"/>
</dbReference>
<organism evidence="10 11">
    <name type="scientific">Salininema proteolyticum</name>
    <dbReference type="NCBI Taxonomy" id="1607685"/>
    <lineage>
        <taxon>Bacteria</taxon>
        <taxon>Bacillati</taxon>
        <taxon>Actinomycetota</taxon>
        <taxon>Actinomycetes</taxon>
        <taxon>Glycomycetales</taxon>
        <taxon>Glycomycetaceae</taxon>
        <taxon>Salininema</taxon>
    </lineage>
</organism>
<dbReference type="Proteomes" id="UP001595823">
    <property type="component" value="Unassembled WGS sequence"/>
</dbReference>
<evidence type="ECO:0000256" key="4">
    <source>
        <dbReference type="ARBA" id="ARBA00022670"/>
    </source>
</evidence>
<dbReference type="Pfam" id="PF01470">
    <property type="entry name" value="Peptidase_C15"/>
    <property type="match status" value="1"/>
</dbReference>
<dbReference type="Gene3D" id="3.40.630.20">
    <property type="entry name" value="Peptidase C15, pyroglutamyl peptidase I-like"/>
    <property type="match status" value="1"/>
</dbReference>
<evidence type="ECO:0000256" key="1">
    <source>
        <dbReference type="ARBA" id="ARBA00006641"/>
    </source>
</evidence>
<accession>A0ABV8U4X3</accession>
<dbReference type="EMBL" id="JBHSDK010000061">
    <property type="protein sequence ID" value="MFC4337864.1"/>
    <property type="molecule type" value="Genomic_DNA"/>
</dbReference>
<keyword evidence="11" id="KW-1185">Reference proteome</keyword>
<keyword evidence="3" id="KW-0963">Cytoplasm</keyword>
<evidence type="ECO:0000256" key="5">
    <source>
        <dbReference type="ARBA" id="ARBA00022801"/>
    </source>
</evidence>
<feature type="region of interest" description="Disordered" evidence="9">
    <location>
        <begin position="204"/>
        <end position="233"/>
    </location>
</feature>
<keyword evidence="5" id="KW-0378">Hydrolase</keyword>
<evidence type="ECO:0000313" key="10">
    <source>
        <dbReference type="EMBL" id="MFC4337864.1"/>
    </source>
</evidence>
<dbReference type="InterPro" id="IPR016125">
    <property type="entry name" value="Peptidase_C15-like"/>
</dbReference>
<dbReference type="PANTHER" id="PTHR23402">
    <property type="entry name" value="PROTEASE FAMILY C15 PYROGLUTAMYL-PEPTIDASE I-RELATED"/>
    <property type="match status" value="1"/>
</dbReference>
<comment type="similarity">
    <text evidence="1">Belongs to the peptidase C15 family.</text>
</comment>